<evidence type="ECO:0000259" key="3">
    <source>
        <dbReference type="PROSITE" id="PS50110"/>
    </source>
</evidence>
<dbReference type="Pfam" id="PF00072">
    <property type="entry name" value="Response_reg"/>
    <property type="match status" value="1"/>
</dbReference>
<evidence type="ECO:0000256" key="1">
    <source>
        <dbReference type="ARBA" id="ARBA00022553"/>
    </source>
</evidence>
<reference evidence="4 5" key="1">
    <citation type="submission" date="2019-04" db="EMBL/GenBank/DDBJ databases">
        <title>Phreatobacter aquaticus sp. nov.</title>
        <authorList>
            <person name="Choi A."/>
        </authorList>
    </citation>
    <scope>NUCLEOTIDE SEQUENCE [LARGE SCALE GENOMIC DNA]</scope>
    <source>
        <strain evidence="4 5">KCTC 52518</strain>
    </source>
</reference>
<dbReference type="InterPro" id="IPR001789">
    <property type="entry name" value="Sig_transdc_resp-reg_receiver"/>
</dbReference>
<dbReference type="Gene3D" id="3.40.50.2300">
    <property type="match status" value="1"/>
</dbReference>
<dbReference type="InterPro" id="IPR011006">
    <property type="entry name" value="CheY-like_superfamily"/>
</dbReference>
<dbReference type="PANTHER" id="PTHR44591">
    <property type="entry name" value="STRESS RESPONSE REGULATOR PROTEIN 1"/>
    <property type="match status" value="1"/>
</dbReference>
<dbReference type="AlphaFoldDB" id="A0A4D7B1J4"/>
<dbReference type="PROSITE" id="PS50110">
    <property type="entry name" value="RESPONSE_REGULATORY"/>
    <property type="match status" value="1"/>
</dbReference>
<protein>
    <submittedName>
        <fullName evidence="4">Response regulator</fullName>
    </submittedName>
</protein>
<dbReference type="SMART" id="SM00448">
    <property type="entry name" value="REC"/>
    <property type="match status" value="1"/>
</dbReference>
<feature type="domain" description="Response regulatory" evidence="3">
    <location>
        <begin position="9"/>
        <end position="119"/>
    </location>
</feature>
<evidence type="ECO:0000313" key="4">
    <source>
        <dbReference type="EMBL" id="QCI63376.1"/>
    </source>
</evidence>
<accession>A0A4D7B1J4</accession>
<keyword evidence="1 2" id="KW-0597">Phosphoprotein</keyword>
<dbReference type="KEGG" id="pstg:E8M01_03460"/>
<dbReference type="EMBL" id="CP039690">
    <property type="protein sequence ID" value="QCI63376.1"/>
    <property type="molecule type" value="Genomic_DNA"/>
</dbReference>
<dbReference type="PANTHER" id="PTHR44591:SF24">
    <property type="entry name" value="PROTEIN-GLUTAMATE METHYLESTERASE_PROTEIN-GLUTAMINE GLUTAMINASE 1"/>
    <property type="match status" value="1"/>
</dbReference>
<keyword evidence="5" id="KW-1185">Reference proteome</keyword>
<gene>
    <name evidence="4" type="ORF">E8M01_03460</name>
</gene>
<name>A0A4D7B1J4_9HYPH</name>
<dbReference type="OrthoDB" id="582170at2"/>
<evidence type="ECO:0000313" key="5">
    <source>
        <dbReference type="Proteomes" id="UP000298781"/>
    </source>
</evidence>
<feature type="modified residue" description="4-aspartylphosphate" evidence="2">
    <location>
        <position position="59"/>
    </location>
</feature>
<dbReference type="GO" id="GO:0000160">
    <property type="term" value="P:phosphorelay signal transduction system"/>
    <property type="evidence" value="ECO:0007669"/>
    <property type="project" value="InterPro"/>
</dbReference>
<dbReference type="SUPFAM" id="SSF52172">
    <property type="entry name" value="CheY-like"/>
    <property type="match status" value="1"/>
</dbReference>
<sequence>MDKVLAGRRVLVVEDEMLVLIMIEDMLADLGCESVLAAASVHQALALIDAHTFDVAMLDMNLSGDKTYAVADALAAHGVPFVFSTGYSQHGMRDGYRDRPLLTKPFMEKELGDILARLLAPGSTGHVRSAS</sequence>
<dbReference type="InterPro" id="IPR050595">
    <property type="entry name" value="Bact_response_regulator"/>
</dbReference>
<organism evidence="4 5">
    <name type="scientific">Phreatobacter stygius</name>
    <dbReference type="NCBI Taxonomy" id="1940610"/>
    <lineage>
        <taxon>Bacteria</taxon>
        <taxon>Pseudomonadati</taxon>
        <taxon>Pseudomonadota</taxon>
        <taxon>Alphaproteobacteria</taxon>
        <taxon>Hyphomicrobiales</taxon>
        <taxon>Phreatobacteraceae</taxon>
        <taxon>Phreatobacter</taxon>
    </lineage>
</organism>
<proteinExistence type="predicted"/>
<evidence type="ECO:0000256" key="2">
    <source>
        <dbReference type="PROSITE-ProRule" id="PRU00169"/>
    </source>
</evidence>
<dbReference type="RefSeq" id="WP_136958834.1">
    <property type="nucleotide sequence ID" value="NZ_CP039690.1"/>
</dbReference>
<dbReference type="Proteomes" id="UP000298781">
    <property type="component" value="Chromosome"/>
</dbReference>